<organism evidence="1 2">
    <name type="scientific">Actinacidiphila cocklensis</name>
    <dbReference type="NCBI Taxonomy" id="887465"/>
    <lineage>
        <taxon>Bacteria</taxon>
        <taxon>Bacillati</taxon>
        <taxon>Actinomycetota</taxon>
        <taxon>Actinomycetes</taxon>
        <taxon>Kitasatosporales</taxon>
        <taxon>Streptomycetaceae</taxon>
        <taxon>Actinacidiphila</taxon>
    </lineage>
</organism>
<sequence>MRVDIAWWDLDRSTATVDSLRDHLRDGTADQWADVEGLRLKLWMADREHNRWGAVMLWEAERPASIPPNRAAELIGYPPTHRFGFEVEAAVEGAYAVQALHGLGPVFIP</sequence>
<gene>
    <name evidence="1" type="ORF">SCOCK_80083</name>
</gene>
<proteinExistence type="predicted"/>
<keyword evidence="1" id="KW-0413">Isomerase</keyword>
<dbReference type="Gene3D" id="3.30.70.100">
    <property type="match status" value="1"/>
</dbReference>
<name>A0A9W4DZN5_9ACTN</name>
<comment type="caution">
    <text evidence="1">The sequence shown here is derived from an EMBL/GenBank/DDBJ whole genome shotgun (WGS) entry which is preliminary data.</text>
</comment>
<dbReference type="GO" id="GO:0016853">
    <property type="term" value="F:isomerase activity"/>
    <property type="evidence" value="ECO:0007669"/>
    <property type="project" value="UniProtKB-KW"/>
</dbReference>
<dbReference type="AlphaFoldDB" id="A0A9W4DZN5"/>
<evidence type="ECO:0000313" key="2">
    <source>
        <dbReference type="Proteomes" id="UP001152519"/>
    </source>
</evidence>
<keyword evidence="2" id="KW-1185">Reference proteome</keyword>
<dbReference type="EMBL" id="CAJSLV010000114">
    <property type="protein sequence ID" value="CAG6398928.1"/>
    <property type="molecule type" value="Genomic_DNA"/>
</dbReference>
<dbReference type="RefSeq" id="WP_251500954.1">
    <property type="nucleotide sequence ID" value="NZ_CAJSLV010000114.1"/>
</dbReference>
<protein>
    <submittedName>
        <fullName evidence="1">Trans-2,3-dihydro-3-hydroxyanthranilate isomerase</fullName>
    </submittedName>
</protein>
<dbReference type="Proteomes" id="UP001152519">
    <property type="component" value="Unassembled WGS sequence"/>
</dbReference>
<accession>A0A9W4DZN5</accession>
<evidence type="ECO:0000313" key="1">
    <source>
        <dbReference type="EMBL" id="CAG6398928.1"/>
    </source>
</evidence>
<reference evidence="1" key="1">
    <citation type="submission" date="2021-05" db="EMBL/GenBank/DDBJ databases">
        <authorList>
            <person name="Arsene-Ploetze F."/>
        </authorList>
    </citation>
    <scope>NUCLEOTIDE SEQUENCE</scope>
    <source>
        <strain evidence="1">DSM 42138</strain>
    </source>
</reference>